<dbReference type="GO" id="GO:0002315">
    <property type="term" value="P:marginal zone B cell differentiation"/>
    <property type="evidence" value="ECO:0007669"/>
    <property type="project" value="TreeGrafter"/>
</dbReference>
<name>A0A835ZPF5_SHEEP</name>
<dbReference type="GO" id="GO:0007264">
    <property type="term" value="P:small GTPase-mediated signal transduction"/>
    <property type="evidence" value="ECO:0007669"/>
    <property type="project" value="InterPro"/>
</dbReference>
<dbReference type="PANTHER" id="PTHR23317:SF81">
    <property type="entry name" value="DEDICATOR OF CYTOKINESIS PROTEIN 11"/>
    <property type="match status" value="1"/>
</dbReference>
<dbReference type="PANTHER" id="PTHR23317">
    <property type="entry name" value="DEDICATOR OF CYTOKINESIS DOCK"/>
    <property type="match status" value="1"/>
</dbReference>
<dbReference type="Pfam" id="PF06920">
    <property type="entry name" value="DHR-2_Lobe_A"/>
    <property type="match status" value="1"/>
</dbReference>
<dbReference type="GO" id="GO:0005085">
    <property type="term" value="F:guanyl-nucleotide exchange factor activity"/>
    <property type="evidence" value="ECO:0007669"/>
    <property type="project" value="InterPro"/>
</dbReference>
<dbReference type="GO" id="GO:0051491">
    <property type="term" value="P:positive regulation of filopodium assembly"/>
    <property type="evidence" value="ECO:0007669"/>
    <property type="project" value="TreeGrafter"/>
</dbReference>
<dbReference type="InterPro" id="IPR026791">
    <property type="entry name" value="DOCK"/>
</dbReference>
<dbReference type="EMBL" id="JAEMGP010000027">
    <property type="protein sequence ID" value="KAG5194105.1"/>
    <property type="molecule type" value="Genomic_DNA"/>
</dbReference>
<evidence type="ECO:0000259" key="1">
    <source>
        <dbReference type="Pfam" id="PF06920"/>
    </source>
</evidence>
<dbReference type="InterPro" id="IPR043161">
    <property type="entry name" value="DOCK_C_lobe_A"/>
</dbReference>
<organism evidence="2 3">
    <name type="scientific">Ovis aries</name>
    <name type="common">Sheep</name>
    <dbReference type="NCBI Taxonomy" id="9940"/>
    <lineage>
        <taxon>Eukaryota</taxon>
        <taxon>Metazoa</taxon>
        <taxon>Chordata</taxon>
        <taxon>Craniata</taxon>
        <taxon>Vertebrata</taxon>
        <taxon>Euteleostomi</taxon>
        <taxon>Mammalia</taxon>
        <taxon>Eutheria</taxon>
        <taxon>Laurasiatheria</taxon>
        <taxon>Artiodactyla</taxon>
        <taxon>Ruminantia</taxon>
        <taxon>Pecora</taxon>
        <taxon>Bovidae</taxon>
        <taxon>Caprinae</taxon>
        <taxon>Ovis</taxon>
    </lineage>
</organism>
<dbReference type="Gene3D" id="1.25.40.410">
    <property type="match status" value="1"/>
</dbReference>
<dbReference type="InterPro" id="IPR046769">
    <property type="entry name" value="DOCKER_Lobe_A"/>
</dbReference>
<accession>A0A835ZPF5</accession>
<dbReference type="AlphaFoldDB" id="A0A835ZPF5"/>
<evidence type="ECO:0000313" key="2">
    <source>
        <dbReference type="EMBL" id="KAG5194105.1"/>
    </source>
</evidence>
<protein>
    <recommendedName>
        <fullName evidence="1">DOCKER Lobe A domain-containing protein</fullName>
    </recommendedName>
</protein>
<reference evidence="2 3" key="1">
    <citation type="submission" date="2020-12" db="EMBL/GenBank/DDBJ databases">
        <title>De novo assembly of Tibetan sheep genome.</title>
        <authorList>
            <person name="Li X."/>
        </authorList>
    </citation>
    <scope>NUCLEOTIDE SEQUENCE [LARGE SCALE GENOMIC DNA]</scope>
    <source>
        <tissue evidence="2">Heart</tissue>
    </source>
</reference>
<sequence>MDRRWLAVDRKIIIAVSQLIVDVALSGGSRFQESLFIINNFANSDRPMKEVLLELLEHCVDGLWKAERYKVISEISKLIITIYENRREFEVNAGPLAYARAVLNDSQTSKYPPKKVNELEDMFSKFPQSSYDPCVMYREIDDKAIEIL</sequence>
<dbReference type="Proteomes" id="UP000664991">
    <property type="component" value="Unassembled WGS sequence"/>
</dbReference>
<gene>
    <name evidence="2" type="ORF">JEQ12_020466</name>
</gene>
<feature type="domain" description="DOCKER Lobe A" evidence="1">
    <location>
        <begin position="49"/>
        <end position="90"/>
    </location>
</feature>
<comment type="caution">
    <text evidence="2">The sequence shown here is derived from an EMBL/GenBank/DDBJ whole genome shotgun (WGS) entry which is preliminary data.</text>
</comment>
<evidence type="ECO:0000313" key="3">
    <source>
        <dbReference type="Proteomes" id="UP000664991"/>
    </source>
</evidence>
<proteinExistence type="predicted"/>